<dbReference type="InterPro" id="IPR041726">
    <property type="entry name" value="ACAD10_11_N"/>
</dbReference>
<dbReference type="GO" id="GO:0016301">
    <property type="term" value="F:kinase activity"/>
    <property type="evidence" value="ECO:0007669"/>
    <property type="project" value="UniProtKB-KW"/>
</dbReference>
<keyword evidence="3" id="KW-0418">Kinase</keyword>
<keyword evidence="3" id="KW-0808">Transferase</keyword>
<dbReference type="RefSeq" id="WP_238158187.1">
    <property type="nucleotide sequence ID" value="NZ_SOCE01000001.1"/>
</dbReference>
<dbReference type="CDD" id="cd05154">
    <property type="entry name" value="ACAD10_11_N-like"/>
    <property type="match status" value="1"/>
</dbReference>
<evidence type="ECO:0000256" key="1">
    <source>
        <dbReference type="SAM" id="MobiDB-lite"/>
    </source>
</evidence>
<dbReference type="SUPFAM" id="SSF56112">
    <property type="entry name" value="Protein kinase-like (PK-like)"/>
    <property type="match status" value="1"/>
</dbReference>
<reference evidence="3 4" key="1">
    <citation type="submission" date="2019-03" db="EMBL/GenBank/DDBJ databases">
        <title>Genomic Encyclopedia of Type Strains, Phase III (KMG-III): the genomes of soil and plant-associated and newly described type strains.</title>
        <authorList>
            <person name="Whitman W."/>
        </authorList>
    </citation>
    <scope>NUCLEOTIDE SEQUENCE [LARGE SCALE GENOMIC DNA]</scope>
    <source>
        <strain evidence="3 4">VKM Ac-2575</strain>
    </source>
</reference>
<dbReference type="PANTHER" id="PTHR47829:SF1">
    <property type="entry name" value="HAD FAMILY PHOSPHATASE"/>
    <property type="match status" value="1"/>
</dbReference>
<organism evidence="3 4">
    <name type="scientific">Kribbella voronezhensis</name>
    <dbReference type="NCBI Taxonomy" id="2512212"/>
    <lineage>
        <taxon>Bacteria</taxon>
        <taxon>Bacillati</taxon>
        <taxon>Actinomycetota</taxon>
        <taxon>Actinomycetes</taxon>
        <taxon>Propionibacteriales</taxon>
        <taxon>Kribbellaceae</taxon>
        <taxon>Kribbella</taxon>
    </lineage>
</organism>
<comment type="caution">
    <text evidence="3">The sequence shown here is derived from an EMBL/GenBank/DDBJ whole genome shotgun (WGS) entry which is preliminary data.</text>
</comment>
<evidence type="ECO:0000313" key="4">
    <source>
        <dbReference type="Proteomes" id="UP000295151"/>
    </source>
</evidence>
<dbReference type="Proteomes" id="UP000295151">
    <property type="component" value="Unassembled WGS sequence"/>
</dbReference>
<evidence type="ECO:0000313" key="3">
    <source>
        <dbReference type="EMBL" id="TDU89902.1"/>
    </source>
</evidence>
<feature type="domain" description="Aminoglycoside phosphotransferase" evidence="2">
    <location>
        <begin position="48"/>
        <end position="272"/>
    </location>
</feature>
<protein>
    <submittedName>
        <fullName evidence="3">Aminoglycoside phosphotransferase (APT) family kinase protein</fullName>
    </submittedName>
</protein>
<dbReference type="InterPro" id="IPR011009">
    <property type="entry name" value="Kinase-like_dom_sf"/>
</dbReference>
<dbReference type="Gene3D" id="3.90.1200.10">
    <property type="match status" value="1"/>
</dbReference>
<proteinExistence type="predicted"/>
<dbReference type="InterPro" id="IPR002575">
    <property type="entry name" value="Aminoglycoside_PTrfase"/>
</dbReference>
<evidence type="ECO:0000259" key="2">
    <source>
        <dbReference type="Pfam" id="PF01636"/>
    </source>
</evidence>
<dbReference type="Gene3D" id="3.30.200.20">
    <property type="entry name" value="Phosphorylase Kinase, domain 1"/>
    <property type="match status" value="1"/>
</dbReference>
<keyword evidence="4" id="KW-1185">Reference proteome</keyword>
<sequence>MTAPLAANEGGADAPHGAREVRDEDAFDVAAVDSWLRRQTELPAGLPEVKQFSGGASNLTYLLRYAGRDLILRRPPAGTKAKSAHDMGREYRIQAALAPVFPYVPKMVAHCNEDPVIGSEFYVMERIAGTIPRRSDLGVELTPEQTRQLGHTLIDTLIDLHQVDPDTAGLTDLGRGAGYVERQVAGWTGRYRKAKTWNVPSFEKVMSWLAAHQPADVRTCVIHNDFRLDNVVLDPGDPLKVVGVLDWELATIGDPLMDLGSALAYWVQADDDWAFKRFKMQPSDVPGMLTRDEIVSYYTEKTGIEPANWAFYEVFGLFRLAVICQQIYYRYHHKQTRNPRFKNLWLPVNLLERRCRRIIRKAA</sequence>
<dbReference type="AlphaFoldDB" id="A0A4R7TCR2"/>
<accession>A0A4R7TCR2</accession>
<name>A0A4R7TCR2_9ACTN</name>
<dbReference type="PANTHER" id="PTHR47829">
    <property type="entry name" value="HYDROLASE, PUTATIVE (AFU_ORTHOLOGUE AFUA_1G12880)-RELATED"/>
    <property type="match status" value="1"/>
</dbReference>
<dbReference type="EMBL" id="SOCE01000001">
    <property type="protein sequence ID" value="TDU89902.1"/>
    <property type="molecule type" value="Genomic_DNA"/>
</dbReference>
<dbReference type="InterPro" id="IPR052898">
    <property type="entry name" value="ACAD10-like"/>
</dbReference>
<dbReference type="Pfam" id="PF01636">
    <property type="entry name" value="APH"/>
    <property type="match status" value="1"/>
</dbReference>
<gene>
    <name evidence="3" type="ORF">EV138_3482</name>
</gene>
<feature type="region of interest" description="Disordered" evidence="1">
    <location>
        <begin position="1"/>
        <end position="20"/>
    </location>
</feature>